<sequence length="272" mass="28932">MPFFDGSRGRIHHAAWLPDGEVRAVVVFCHGGFGEHLGLYEPLGRRLAADGIAVHALDAIGHGRSDGQRDLILSWDDYVDDARTLAGLAQAQHPGRPLVLMGHSGGGVAALLLAQRSPELAQALVVSAPPAQCLPWVEALMAKEADGVEDPDPSAMFSTHPEYLDALLHDPLVHRGTVPRQTMEAVEAAWPAVAAGVAEGRPSIPTLFLHGECDPMVPVEHSRALVARLPRATLRTFPGDLHDVLNEHDRDAVHDVVAAFILAQVGAAVGQA</sequence>
<dbReference type="RefSeq" id="WP_091151363.1">
    <property type="nucleotide sequence ID" value="NZ_FNOT01000002.1"/>
</dbReference>
<accession>A0A1H3CFD4</accession>
<dbReference type="InterPro" id="IPR000073">
    <property type="entry name" value="AB_hydrolase_1"/>
</dbReference>
<feature type="domain" description="Serine aminopeptidase S33" evidence="1">
    <location>
        <begin position="21"/>
        <end position="249"/>
    </location>
</feature>
<dbReference type="InterPro" id="IPR022742">
    <property type="entry name" value="Hydrolase_4"/>
</dbReference>
<evidence type="ECO:0000259" key="1">
    <source>
        <dbReference type="Pfam" id="PF12146"/>
    </source>
</evidence>
<dbReference type="PRINTS" id="PR00111">
    <property type="entry name" value="ABHYDROLASE"/>
</dbReference>
<dbReference type="AlphaFoldDB" id="A0A1H3CFD4"/>
<dbReference type="Pfam" id="PF12146">
    <property type="entry name" value="Hydrolase_4"/>
    <property type="match status" value="1"/>
</dbReference>
<dbReference type="STRING" id="1137993.SAMN05660209_00610"/>
<gene>
    <name evidence="2" type="ORF">SAMN05660209_00610</name>
</gene>
<dbReference type="InterPro" id="IPR051044">
    <property type="entry name" value="MAG_DAG_Lipase"/>
</dbReference>
<evidence type="ECO:0000313" key="2">
    <source>
        <dbReference type="EMBL" id="SDX52922.1"/>
    </source>
</evidence>
<dbReference type="PANTHER" id="PTHR11614">
    <property type="entry name" value="PHOSPHOLIPASE-RELATED"/>
    <property type="match status" value="1"/>
</dbReference>
<protein>
    <submittedName>
        <fullName evidence="2">Lysophospholipase, alpha-beta hydrolase superfamily</fullName>
    </submittedName>
</protein>
<dbReference type="SUPFAM" id="SSF53474">
    <property type="entry name" value="alpha/beta-Hydrolases"/>
    <property type="match status" value="1"/>
</dbReference>
<keyword evidence="2" id="KW-0378">Hydrolase</keyword>
<proteinExistence type="predicted"/>
<dbReference type="GO" id="GO:0016787">
    <property type="term" value="F:hydrolase activity"/>
    <property type="evidence" value="ECO:0007669"/>
    <property type="project" value="UniProtKB-KW"/>
</dbReference>
<keyword evidence="3" id="KW-1185">Reference proteome</keyword>
<name>A0A1H3CFD4_9ACTN</name>
<dbReference type="InterPro" id="IPR029058">
    <property type="entry name" value="AB_hydrolase_fold"/>
</dbReference>
<evidence type="ECO:0000313" key="3">
    <source>
        <dbReference type="Proteomes" id="UP000198921"/>
    </source>
</evidence>
<dbReference type="Proteomes" id="UP000198921">
    <property type="component" value="Unassembled WGS sequence"/>
</dbReference>
<dbReference type="OrthoDB" id="9806902at2"/>
<dbReference type="Gene3D" id="3.40.50.1820">
    <property type="entry name" value="alpha/beta hydrolase"/>
    <property type="match status" value="1"/>
</dbReference>
<organism evidence="2 3">
    <name type="scientific">Geodermatophilus africanus</name>
    <dbReference type="NCBI Taxonomy" id="1137993"/>
    <lineage>
        <taxon>Bacteria</taxon>
        <taxon>Bacillati</taxon>
        <taxon>Actinomycetota</taxon>
        <taxon>Actinomycetes</taxon>
        <taxon>Geodermatophilales</taxon>
        <taxon>Geodermatophilaceae</taxon>
        <taxon>Geodermatophilus</taxon>
    </lineage>
</organism>
<reference evidence="3" key="1">
    <citation type="submission" date="2016-10" db="EMBL/GenBank/DDBJ databases">
        <authorList>
            <person name="Varghese N."/>
            <person name="Submissions S."/>
        </authorList>
    </citation>
    <scope>NUCLEOTIDE SEQUENCE [LARGE SCALE GENOMIC DNA]</scope>
    <source>
        <strain evidence="3">DSM 45422</strain>
    </source>
</reference>
<dbReference type="EMBL" id="FNOT01000002">
    <property type="protein sequence ID" value="SDX52922.1"/>
    <property type="molecule type" value="Genomic_DNA"/>
</dbReference>